<organism evidence="2 3">
    <name type="scientific">Anatilimnocola aggregata</name>
    <dbReference type="NCBI Taxonomy" id="2528021"/>
    <lineage>
        <taxon>Bacteria</taxon>
        <taxon>Pseudomonadati</taxon>
        <taxon>Planctomycetota</taxon>
        <taxon>Planctomycetia</taxon>
        <taxon>Pirellulales</taxon>
        <taxon>Pirellulaceae</taxon>
        <taxon>Anatilimnocola</taxon>
    </lineage>
</organism>
<dbReference type="AlphaFoldDB" id="A0A517YAX2"/>
<feature type="domain" description="YopA central" evidence="1">
    <location>
        <begin position="118"/>
        <end position="255"/>
    </location>
</feature>
<reference evidence="2 3" key="1">
    <citation type="submission" date="2019-02" db="EMBL/GenBank/DDBJ databases">
        <title>Deep-cultivation of Planctomycetes and their phenomic and genomic characterization uncovers novel biology.</title>
        <authorList>
            <person name="Wiegand S."/>
            <person name="Jogler M."/>
            <person name="Boedeker C."/>
            <person name="Pinto D."/>
            <person name="Vollmers J."/>
            <person name="Rivas-Marin E."/>
            <person name="Kohn T."/>
            <person name="Peeters S.H."/>
            <person name="Heuer A."/>
            <person name="Rast P."/>
            <person name="Oberbeckmann S."/>
            <person name="Bunk B."/>
            <person name="Jeske O."/>
            <person name="Meyerdierks A."/>
            <person name="Storesund J.E."/>
            <person name="Kallscheuer N."/>
            <person name="Luecker S."/>
            <person name="Lage O.M."/>
            <person name="Pohl T."/>
            <person name="Merkel B.J."/>
            <person name="Hornburger P."/>
            <person name="Mueller R.-W."/>
            <person name="Bruemmer F."/>
            <person name="Labrenz M."/>
            <person name="Spormann A.M."/>
            <person name="Op den Camp H."/>
            <person name="Overmann J."/>
            <person name="Amann R."/>
            <person name="Jetten M.S.M."/>
            <person name="Mascher T."/>
            <person name="Medema M.H."/>
            <person name="Devos D.P."/>
            <person name="Kaster A.-K."/>
            <person name="Ovreas L."/>
            <person name="Rohde M."/>
            <person name="Galperin M.Y."/>
            <person name="Jogler C."/>
        </authorList>
    </citation>
    <scope>NUCLEOTIDE SEQUENCE [LARGE SCALE GENOMIC DNA]</scope>
    <source>
        <strain evidence="2 3">ETA_A8</strain>
    </source>
</reference>
<gene>
    <name evidence="2" type="ORF">ETAA8_24460</name>
</gene>
<dbReference type="Pfam" id="PF26308">
    <property type="entry name" value="YopA_M"/>
    <property type="match status" value="1"/>
</dbReference>
<evidence type="ECO:0000313" key="3">
    <source>
        <dbReference type="Proteomes" id="UP000315017"/>
    </source>
</evidence>
<dbReference type="KEGG" id="aagg:ETAA8_24460"/>
<dbReference type="Proteomes" id="UP000315017">
    <property type="component" value="Chromosome"/>
</dbReference>
<dbReference type="OrthoDB" id="581728at2"/>
<accession>A0A517YAX2</accession>
<evidence type="ECO:0000259" key="1">
    <source>
        <dbReference type="Pfam" id="PF26308"/>
    </source>
</evidence>
<dbReference type="RefSeq" id="WP_145088206.1">
    <property type="nucleotide sequence ID" value="NZ_CP036274.1"/>
</dbReference>
<protein>
    <recommendedName>
        <fullName evidence="1">YopA central domain-containing protein</fullName>
    </recommendedName>
</protein>
<keyword evidence="3" id="KW-1185">Reference proteome</keyword>
<dbReference type="InterPro" id="IPR058684">
    <property type="entry name" value="YopA_M"/>
</dbReference>
<evidence type="ECO:0000313" key="2">
    <source>
        <dbReference type="EMBL" id="QDU27359.1"/>
    </source>
</evidence>
<sequence length="454" mass="50814">MSLEILLQAPIAPVYTQNFANEPISFGNHSIDFEVDGVTLNYEADFRLRFAPRDRLEIVCPMNGDEGPAIHTLFDRGDLQLRFTKRNVSFDALFSSAHGSKGTLEFVPARSAICATAPSNCISRAVVHLFNLPKFLSAQDYIFRTHEPPLFGGCRCGRVVLRFDGWTITIAANLQTGKMLEELKEKGGYAITHICEIVREDSSQFSTKSVTEIITCLQYFLSFAFGRWSAVALPVGFDENGRVVHEEWGLPMVSDGAWNSSQSWFCEQEGEILSQVFPGFANLFFQKTWRKALTNALYWYLGASDRGVGIGVDTGLILAQTALEGLAWTYCVEDKKLVTKDAFAPRGLSAANRLRLLTTSLGIPSEIPKELRTLHAQPGKQWEDGLEAVTKIRNGLVHSGEIKGLPEGAFYDAWRLSMWYLDLVLLRLCGHEGNYANRITRRAVWESSRVPWKV</sequence>
<proteinExistence type="predicted"/>
<name>A0A517YAX2_9BACT</name>
<dbReference type="EMBL" id="CP036274">
    <property type="protein sequence ID" value="QDU27359.1"/>
    <property type="molecule type" value="Genomic_DNA"/>
</dbReference>